<evidence type="ECO:0000259" key="7">
    <source>
        <dbReference type="Pfam" id="PF12255"/>
    </source>
</evidence>
<dbReference type="PANTHER" id="PTHR32305">
    <property type="match status" value="1"/>
</dbReference>
<dbReference type="SUPFAM" id="SSF69318">
    <property type="entry name" value="Integrin alpha N-terminal domain"/>
    <property type="match status" value="1"/>
</dbReference>
<evidence type="ECO:0000256" key="3">
    <source>
        <dbReference type="ARBA" id="ARBA00022729"/>
    </source>
</evidence>
<keyword evidence="6" id="KW-0472">Membrane</keyword>
<keyword evidence="6" id="KW-1133">Transmembrane helix</keyword>
<evidence type="ECO:0000256" key="2">
    <source>
        <dbReference type="ARBA" id="ARBA00022525"/>
    </source>
</evidence>
<dbReference type="InterPro" id="IPR050708">
    <property type="entry name" value="T6SS_VgrG/RHS"/>
</dbReference>
<keyword evidence="2" id="KW-0964">Secreted</keyword>
<dbReference type="Pfam" id="PF12256">
    <property type="entry name" value="TcdB_toxin_midN"/>
    <property type="match status" value="1"/>
</dbReference>
<evidence type="ECO:0000256" key="6">
    <source>
        <dbReference type="SAM" id="Phobius"/>
    </source>
</evidence>
<dbReference type="InterPro" id="IPR022044">
    <property type="entry name" value="TcdB_toxin_mid/C"/>
</dbReference>
<comment type="subcellular location">
    <subcellularLocation>
        <location evidence="1">Secreted</location>
    </subcellularLocation>
</comment>
<dbReference type="Gene3D" id="2.180.10.10">
    <property type="entry name" value="RHS repeat-associated core"/>
    <property type="match status" value="1"/>
</dbReference>
<gene>
    <name evidence="9" type="ORF">HNQ70_000450</name>
</gene>
<keyword evidence="6" id="KW-0812">Transmembrane</keyword>
<feature type="domain" description="Insecticide toxin TcdB middle/C-terminal" evidence="7">
    <location>
        <begin position="924"/>
        <end position="1056"/>
    </location>
</feature>
<keyword evidence="4" id="KW-0843">Virulence</keyword>
<dbReference type="InterPro" id="IPR003284">
    <property type="entry name" value="Sal_SpvB"/>
</dbReference>
<feature type="region of interest" description="Disordered" evidence="5">
    <location>
        <begin position="1"/>
        <end position="30"/>
    </location>
</feature>
<sequence>MAEELGSMRSELGRSAPDQQSFSASAPAISLPKGGGAIRGLGEKVQTNPANGTATLTIPVPLSKSRGEFQPALTLSYSSGSGNSPYGLGWSLSLPSISKRMDKGVPRHLPFARSAETIAAADAAADIFLLSGAEDLVPISAEDAPWAPHRVANGYFVRSYRPRIEGMFARIESWTRIVDGETHWRTVSRDNILTVYGETRESRIADPDDAQRVFEWLVCRSYDDRGNAIEYEYAAEGDEGVDLTRASERLRSRSANRYLKRVRYGNRIPVLLDASTESARRSHLPRPHIDPETGWLFEVVLDYGDEPFLHEPEADGFERVRWTSAPSRPRRARRDPFSKSRSGFEIRTHRLCRRILVAHRMPEMLDSERTLVRDLQLDYDERALGTRLSRVTQSSYRLLDDGSYRRRSMPALLLEYAPSALDDPAPREWKVEQLPRESLENLPTGVTGQGYQWTDLDGEGIAGVLAEESGVWYYKPNRGHARFGPVQVVRTRPAGEGGRAQLIDLDSDGRLELATLTQGTGGYFDRTEDGGWAPFRPFRSFPLVDFNSANVRLTDLSGDGLADILITDDQAITWHPSLGDGGFGEAVRVRVPWDEEGGPRVLLGQADQTVFLADMSGDGLADLVRVRNGEVCYWPNLGHGRFGPKVTMDGSPRFDEDGIFDARLLRFADTDGSGPTDVIYAGRRGVKVFLNESGNGLSAPRMISEMVLTEGVALDVLDLLGRGTACLVWSTALPGIAWRPVQFIDLMCGIKPHLLVRWDNQLGAETRLTYASSTKFYLADREAGRPWLTRLPFPVHVLERSESFDHVSRNRFVTRFAYHHGHYDGEEREFRGFGMVEQWDTEQFAALDGGRVPAGNLGAESNVPPVHTKSWFHTGIWLGGPGVSRQLEDEYFREPGSPLSAARAQLLDDTILPPGLTPEEEREASRALKGSLLRQEVYADDAEGPLATAAQVRRARTPYSVTEQNFKIRVLQRRGLNRYAVFFTHAREAITYHYERNPRDPRIQQALTLEVDDFGNPLKEATVGYGRRASPLSTHWDRDRQTSALLSYSETRFTNAVTLPDAQRNPLACETTSFELTGYTATGRGGRYQASDFVEPDPAHPGRLRHKYCEPEVAYEATASGSRRRRPVKRSRTLYRRNDMSGFLPLGEIQSLCLAGESYKLAFTPGFLDEAFQRPRPGQPVEALLPDPAIVLGGRGDSTGGYVDLDANGHWWAPSGQVFYHLRDVAPADELAEASAHFFLARRYLGPVGESSLIDFDVYDLLVTETRDALGNRVTVNANDYRVLQPRLVSDSNRNQTEVVFDTLGMPVGTAVMGKPLPAPAEGDALNGFAADLTQAELDGLFDAPDPHANATALLKDATTRIVYDVDRFRRTRLANPRDPARWQPACAATLVRETHASDPLPLQGMKIQLSFTCSDGFGREIQRKVQAEPGPAGAPRWVGSGWTVFNNKGKPVRQFEPFFSDTHRFEFDVRIGVSPVLFYDPAQRVVATLHANHTYEKVVLDAWQQTTWDVNDTCAPRNAQTGDPRTDPDIGGYVAEYFKTQPASWQTWFAERIGGALGTDEQRAAERAAAHADTPTAAHLDALGRPFLTLARNRVDCAGHDLDGSEDGVATRAVLDIEGNQRAARDSIQQSDDPLGRIVMRSTYDMLGSRVHQLSMEAGARWVLNDVAGKPIRAWDSRGHNFTTRYDALRRAVEQIVRGTSVQSDPRTLGRDILVDKVEYGEAVPDAEALNLRTRIYRHFDSAGVATNARLDTDDNPMEAYDFKGNQLRSTRRLLRDYTAIADWLMDPKLDDEVFEGVVRYDALNRPIQSIAPRSSLARGKFNVIQPVFNEANFLERVDVWLGRAAEPGAVLDPADEAASPVGVANIDYDARGQRLLIEFKNGASTSYSYDPFTFRLTQLQTRRKAAEFPRDDPQPPVAGWPGRQVQNLHYTYDPAGNITHIRDDAQQTIHFRNRRVEPGNDYTYDALYRLIEATGREHLGQGNDAERVGLVSADPAGRYAANDGNAMGTYIERYVYDAVGNFLQMQHRGGNLAHAGWTRAYDYLEPSLIDDGSSGTLLKNSNRLTSTTLHPAGNIPRPEAHLHDAHGNELRMPHLGGGMPGPNMHWDYKDQLRQTDLGGGGTAFHVYDASGQRVRKVWVKAPGLTEERLYIGGFEIFRKHRGSIGADTITLERETLHVMDDTGRLALVETCTLDTAGSERSPHQLIRYQFGNHLGSASLELDDEGQIISYEEYAPYGSSTYQAVRSQTEAAKRYRYTGKERDEESGLYYHGARYYADWLGRWTAPDPAGLVDGPNPYVYGRSNPLSFTDSTGTQCDPATQSCVDPTLATVDDQSMTCHAPNSSSSTAVSGASSLLASFLNPTLPPVTSSPRTFALAPAGTDFAAEAAAGRQAFRAANVMPAGTQAQHWTKELSAAASNMDPAVMNMNMSPLQTSGRATGPWNATSVGPATTLLTDPVGGQTRYSILDGSGRVYGNEHRFADRYLIPEIEAQIRAANPGASAGEVSIEAGRQARWVMTGDPGPTPFAPPPGMSAGTRWFAAGGGALNVVGGGFMLASIDTEHDPGIVTAGKVTSGGASLVGGGMMVGGAWMGEAALVALGGTFAAVGGIIAAPIIIYEMRPRGWIAIDPVLMERDTQRYRNGENVNPFCAQCHGRGGALDPNNDWNAGGARRAAFQNRVQWKYLGD</sequence>
<evidence type="ECO:0000256" key="5">
    <source>
        <dbReference type="SAM" id="MobiDB-lite"/>
    </source>
</evidence>
<dbReference type="Pfam" id="PF03534">
    <property type="entry name" value="SpvB"/>
    <property type="match status" value="1"/>
</dbReference>
<keyword evidence="3" id="KW-0732">Signal</keyword>
<evidence type="ECO:0000259" key="8">
    <source>
        <dbReference type="Pfam" id="PF12256"/>
    </source>
</evidence>
<dbReference type="EMBL" id="JACHGB010000001">
    <property type="protein sequence ID" value="MBB5270466.1"/>
    <property type="molecule type" value="Genomic_DNA"/>
</dbReference>
<name>A0A7W8HEG3_9BURK</name>
<dbReference type="Pfam" id="PF12255">
    <property type="entry name" value="TcdB_toxin_midC"/>
    <property type="match status" value="1"/>
</dbReference>
<dbReference type="RefSeq" id="WP_246434551.1">
    <property type="nucleotide sequence ID" value="NZ_BAABEW010000004.1"/>
</dbReference>
<dbReference type="Proteomes" id="UP000532440">
    <property type="component" value="Unassembled WGS sequence"/>
</dbReference>
<dbReference type="PRINTS" id="PR01341">
    <property type="entry name" value="SALSPVBPROT"/>
</dbReference>
<dbReference type="PANTHER" id="PTHR32305:SF15">
    <property type="entry name" value="PROTEIN RHSA-RELATED"/>
    <property type="match status" value="1"/>
</dbReference>
<evidence type="ECO:0000256" key="4">
    <source>
        <dbReference type="ARBA" id="ARBA00023026"/>
    </source>
</evidence>
<dbReference type="InterPro" id="IPR013517">
    <property type="entry name" value="FG-GAP"/>
</dbReference>
<dbReference type="InterPro" id="IPR022045">
    <property type="entry name" value="TcdB_toxin_mid/N"/>
</dbReference>
<organism evidence="9 10">
    <name type="scientific">Quisquiliibacterium transsilvanicum</name>
    <dbReference type="NCBI Taxonomy" id="1549638"/>
    <lineage>
        <taxon>Bacteria</taxon>
        <taxon>Pseudomonadati</taxon>
        <taxon>Pseudomonadota</taxon>
        <taxon>Betaproteobacteria</taxon>
        <taxon>Burkholderiales</taxon>
        <taxon>Burkholderiaceae</taxon>
        <taxon>Quisquiliibacterium</taxon>
    </lineage>
</organism>
<dbReference type="NCBIfam" id="TIGR03696">
    <property type="entry name" value="Rhs_assc_core"/>
    <property type="match status" value="1"/>
</dbReference>
<evidence type="ECO:0000313" key="9">
    <source>
        <dbReference type="EMBL" id="MBB5270466.1"/>
    </source>
</evidence>
<protein>
    <submittedName>
        <fullName evidence="9">RHS repeat-associated protein</fullName>
    </submittedName>
</protein>
<accession>A0A7W8HEG3</accession>
<reference evidence="9 10" key="1">
    <citation type="submission" date="2020-08" db="EMBL/GenBank/DDBJ databases">
        <title>Genomic Encyclopedia of Type Strains, Phase IV (KMG-IV): sequencing the most valuable type-strain genomes for metagenomic binning, comparative biology and taxonomic classification.</title>
        <authorList>
            <person name="Goeker M."/>
        </authorList>
    </citation>
    <scope>NUCLEOTIDE SEQUENCE [LARGE SCALE GENOMIC DNA]</scope>
    <source>
        <strain evidence="9 10">DSM 29781</strain>
    </source>
</reference>
<proteinExistence type="predicted"/>
<keyword evidence="10" id="KW-1185">Reference proteome</keyword>
<evidence type="ECO:0000256" key="1">
    <source>
        <dbReference type="ARBA" id="ARBA00004613"/>
    </source>
</evidence>
<dbReference type="GO" id="GO:0005576">
    <property type="term" value="C:extracellular region"/>
    <property type="evidence" value="ECO:0007669"/>
    <property type="project" value="UniProtKB-SubCell"/>
</dbReference>
<dbReference type="InterPro" id="IPR028994">
    <property type="entry name" value="Integrin_alpha_N"/>
</dbReference>
<evidence type="ECO:0000313" key="10">
    <source>
        <dbReference type="Proteomes" id="UP000532440"/>
    </source>
</evidence>
<feature type="transmembrane region" description="Helical" evidence="6">
    <location>
        <begin position="2595"/>
        <end position="2618"/>
    </location>
</feature>
<dbReference type="InterPro" id="IPR022385">
    <property type="entry name" value="Rhs_assc_core"/>
</dbReference>
<feature type="domain" description="Insecticide toxin TcdB middle/N-terminal" evidence="8">
    <location>
        <begin position="709"/>
        <end position="842"/>
    </location>
</feature>
<dbReference type="Pfam" id="PF13517">
    <property type="entry name" value="FG-GAP_3"/>
    <property type="match status" value="1"/>
</dbReference>
<dbReference type="GO" id="GO:0005737">
    <property type="term" value="C:cytoplasm"/>
    <property type="evidence" value="ECO:0007669"/>
    <property type="project" value="InterPro"/>
</dbReference>
<comment type="caution">
    <text evidence="9">The sequence shown here is derived from an EMBL/GenBank/DDBJ whole genome shotgun (WGS) entry which is preliminary data.</text>
</comment>